<accession>A0A5C1ADD0</accession>
<dbReference type="Gene3D" id="3.60.15.10">
    <property type="entry name" value="Ribonuclease Z/Hydroxyacylglutathione hydrolase-like"/>
    <property type="match status" value="1"/>
</dbReference>
<keyword evidence="4" id="KW-1185">Reference proteome</keyword>
<dbReference type="EMBL" id="CP042425">
    <property type="protein sequence ID" value="QEL16223.1"/>
    <property type="molecule type" value="Genomic_DNA"/>
</dbReference>
<dbReference type="SUPFAM" id="SSF56281">
    <property type="entry name" value="Metallo-hydrolase/oxidoreductase"/>
    <property type="match status" value="1"/>
</dbReference>
<gene>
    <name evidence="3" type="ORF">PX52LOC_03163</name>
</gene>
<feature type="signal peptide" evidence="1">
    <location>
        <begin position="1"/>
        <end position="26"/>
    </location>
</feature>
<protein>
    <submittedName>
        <fullName evidence="3">Subclass B3 metallo-beta-lactamase</fullName>
    </submittedName>
</protein>
<name>A0A5C1ADD0_9BACT</name>
<feature type="chain" id="PRO_5022750807" evidence="1">
    <location>
        <begin position="27"/>
        <end position="306"/>
    </location>
</feature>
<dbReference type="PANTHER" id="PTHR42951:SF17">
    <property type="entry name" value="METALLO-BETA-LACTAMASE DOMAIN-CONTAINING PROTEIN"/>
    <property type="match status" value="1"/>
</dbReference>
<dbReference type="AlphaFoldDB" id="A0A5C1ADD0"/>
<sequence>MTLKLSPLAVGCAVGGLLLLTTQAMSQAKKEDAGKGSDFFLQAARKLLKWDEAAEPFRIVGPVYFVGTKGLGSYLITGSEGHVVLNTGMPGSGPMIEKSIRTLGFKPEDVKLILAGHAHVDHVGGHAHLKKVTGAKVAVIREEKELFESGGKLDFQYGGSQDFQFDPTEVGTVFRDGDEIKVGDVSIRAILTPGHTKGSTTYFTNVVHDGKTYTIVFPDGTSVNPGYRVTQNPSYKGIGDDFRRTFRALGSLKPDVWLTAHNDACGLDAKRGRTTTDGVKAWVDPDGYRKWVAAQREAFETLAGKE</sequence>
<dbReference type="OrthoDB" id="263958at2"/>
<dbReference type="NCBIfam" id="NF012229">
    <property type="entry name" value="bla_class_B_core"/>
    <property type="match status" value="1"/>
</dbReference>
<dbReference type="PANTHER" id="PTHR42951">
    <property type="entry name" value="METALLO-BETA-LACTAMASE DOMAIN-CONTAINING"/>
    <property type="match status" value="1"/>
</dbReference>
<reference evidence="4" key="1">
    <citation type="submission" date="2019-08" db="EMBL/GenBank/DDBJ databases">
        <title>Limnoglobus roseus gen. nov., sp. nov., a novel freshwater planctomycete with a giant genome from the family Gemmataceae.</title>
        <authorList>
            <person name="Kulichevskaya I.S."/>
            <person name="Naumoff D.G."/>
            <person name="Miroshnikov K."/>
            <person name="Ivanova A."/>
            <person name="Philippov D.A."/>
            <person name="Hakobyan A."/>
            <person name="Rijpstra I.C."/>
            <person name="Sinninghe Damste J.S."/>
            <person name="Liesack W."/>
            <person name="Dedysh S.N."/>
        </authorList>
    </citation>
    <scope>NUCLEOTIDE SEQUENCE [LARGE SCALE GENOMIC DNA]</scope>
    <source>
        <strain evidence="4">PX52</strain>
    </source>
</reference>
<feature type="domain" description="Metallo-beta-lactamase" evidence="2">
    <location>
        <begin position="70"/>
        <end position="261"/>
    </location>
</feature>
<dbReference type="InterPro" id="IPR036866">
    <property type="entry name" value="RibonucZ/Hydroxyglut_hydro"/>
</dbReference>
<dbReference type="NCBIfam" id="NF033105">
    <property type="entry name" value="bla_subclass_B3"/>
    <property type="match status" value="1"/>
</dbReference>
<organism evidence="3 4">
    <name type="scientific">Limnoglobus roseus</name>
    <dbReference type="NCBI Taxonomy" id="2598579"/>
    <lineage>
        <taxon>Bacteria</taxon>
        <taxon>Pseudomonadati</taxon>
        <taxon>Planctomycetota</taxon>
        <taxon>Planctomycetia</taxon>
        <taxon>Gemmatales</taxon>
        <taxon>Gemmataceae</taxon>
        <taxon>Limnoglobus</taxon>
    </lineage>
</organism>
<dbReference type="SMART" id="SM00849">
    <property type="entry name" value="Lactamase_B"/>
    <property type="match status" value="1"/>
</dbReference>
<dbReference type="Pfam" id="PF00753">
    <property type="entry name" value="Lactamase_B"/>
    <property type="match status" value="1"/>
</dbReference>
<dbReference type="InterPro" id="IPR050855">
    <property type="entry name" value="NDM-1-like"/>
</dbReference>
<evidence type="ECO:0000259" key="2">
    <source>
        <dbReference type="SMART" id="SM00849"/>
    </source>
</evidence>
<dbReference type="Proteomes" id="UP000324974">
    <property type="component" value="Chromosome"/>
</dbReference>
<proteinExistence type="predicted"/>
<evidence type="ECO:0000313" key="4">
    <source>
        <dbReference type="Proteomes" id="UP000324974"/>
    </source>
</evidence>
<dbReference type="RefSeq" id="WP_149110980.1">
    <property type="nucleotide sequence ID" value="NZ_CP042425.1"/>
</dbReference>
<evidence type="ECO:0000313" key="3">
    <source>
        <dbReference type="EMBL" id="QEL16223.1"/>
    </source>
</evidence>
<dbReference type="InterPro" id="IPR001279">
    <property type="entry name" value="Metallo-B-lactamas"/>
</dbReference>
<dbReference type="KEGG" id="lrs:PX52LOC_03163"/>
<keyword evidence="1" id="KW-0732">Signal</keyword>
<evidence type="ECO:0000256" key="1">
    <source>
        <dbReference type="SAM" id="SignalP"/>
    </source>
</evidence>